<dbReference type="Proteomes" id="UP000320582">
    <property type="component" value="Unassembled WGS sequence"/>
</dbReference>
<evidence type="ECO:0000256" key="1">
    <source>
        <dbReference type="SAM" id="MobiDB-lite"/>
    </source>
</evidence>
<organism evidence="2 3">
    <name type="scientific">Roseinatronobacter monicus</name>
    <dbReference type="NCBI Taxonomy" id="393481"/>
    <lineage>
        <taxon>Bacteria</taxon>
        <taxon>Pseudomonadati</taxon>
        <taxon>Pseudomonadota</taxon>
        <taxon>Alphaproteobacteria</taxon>
        <taxon>Rhodobacterales</taxon>
        <taxon>Paracoccaceae</taxon>
        <taxon>Roseinatronobacter</taxon>
    </lineage>
</organism>
<comment type="caution">
    <text evidence="2">The sequence shown here is derived from an EMBL/GenBank/DDBJ whole genome shotgun (WGS) entry which is preliminary data.</text>
</comment>
<evidence type="ECO:0000313" key="3">
    <source>
        <dbReference type="Proteomes" id="UP000320582"/>
    </source>
</evidence>
<accession>A0A543KGA3</accession>
<reference evidence="2 3" key="1">
    <citation type="submission" date="2019-06" db="EMBL/GenBank/DDBJ databases">
        <title>Genomic Encyclopedia of Archaeal and Bacterial Type Strains, Phase II (KMG-II): from individual species to whole genera.</title>
        <authorList>
            <person name="Goeker M."/>
        </authorList>
    </citation>
    <scope>NUCLEOTIDE SEQUENCE [LARGE SCALE GENOMIC DNA]</scope>
    <source>
        <strain evidence="2 3">DSM 18423</strain>
    </source>
</reference>
<dbReference type="EMBL" id="VFPT01000001">
    <property type="protein sequence ID" value="TQM94092.1"/>
    <property type="molecule type" value="Genomic_DNA"/>
</dbReference>
<name>A0A543KGA3_9RHOB</name>
<dbReference type="AlphaFoldDB" id="A0A543KGA3"/>
<protein>
    <submittedName>
        <fullName evidence="2">Uncharacterized protein</fullName>
    </submittedName>
</protein>
<sequence>MQHRSSSTVRSGPGVSMVDLEESAGHAAPPQGGFEPISDIRADRSMKGPFKGEAS</sequence>
<feature type="region of interest" description="Disordered" evidence="1">
    <location>
        <begin position="1"/>
        <end position="55"/>
    </location>
</feature>
<dbReference type="RefSeq" id="WP_170207142.1">
    <property type="nucleotide sequence ID" value="NZ_VFPT01000001.1"/>
</dbReference>
<evidence type="ECO:0000313" key="2">
    <source>
        <dbReference type="EMBL" id="TQM94092.1"/>
    </source>
</evidence>
<keyword evidence="3" id="KW-1185">Reference proteome</keyword>
<gene>
    <name evidence="2" type="ORF">BD293_2749</name>
</gene>
<proteinExistence type="predicted"/>
<feature type="compositionally biased region" description="Polar residues" evidence="1">
    <location>
        <begin position="1"/>
        <end position="10"/>
    </location>
</feature>